<gene>
    <name evidence="1" type="ORF">C7M71_015250</name>
</gene>
<keyword evidence="1" id="KW-0238">DNA-binding</keyword>
<dbReference type="KEGG" id="stri:C7M71_015250"/>
<sequence length="372" mass="40809">MAETSTGAVLGRRALNRALLERQLLTRRHKLSAAEVVERLVGLQAQDPKPPYVGLWNRVEGFRPEELSRLVEDRSVVRIALMRGTIHLVTAADCLALRPVLQRQLERTARTQWGGQLAGVDLGALAEAGRELVEERPLTFQGLGALLAERWPGCDPSALAMTVRCLLPLVQVPPRGVWGASGPAAHTTAAAWLGLPLVAEPPVDAMVLRYLAAFGPATVRDVQTWSGLTRLREVLERLRPRLCVFRDESGAILYDLPDAPRPDPETPVPVRLLAEFDNLLLSHADRTRVLPDAYRKRVCTSNGLVRGAVLTDGLVRGIWRIAGDRGAVPRLRVELFEPLSAADREAVEREGLRLLAFSLPNGGGEVFFTESD</sequence>
<name>A0A345SXY0_9ACTN</name>
<keyword evidence="2" id="KW-1185">Reference proteome</keyword>
<dbReference type="Proteomes" id="UP000249340">
    <property type="component" value="Chromosome"/>
</dbReference>
<evidence type="ECO:0000313" key="2">
    <source>
        <dbReference type="Proteomes" id="UP000249340"/>
    </source>
</evidence>
<dbReference type="OrthoDB" id="9148135at2"/>
<dbReference type="AlphaFoldDB" id="A0A345SXY0"/>
<dbReference type="GO" id="GO:0003677">
    <property type="term" value="F:DNA binding"/>
    <property type="evidence" value="ECO:0007669"/>
    <property type="project" value="UniProtKB-KW"/>
</dbReference>
<dbReference type="EMBL" id="CP031264">
    <property type="protein sequence ID" value="AXI78585.1"/>
    <property type="molecule type" value="Genomic_DNA"/>
</dbReference>
<proteinExistence type="predicted"/>
<reference evidence="2" key="1">
    <citation type="submission" date="2018-07" db="EMBL/GenBank/DDBJ databases">
        <title>Streptacidiphilus bronchialis DSM 106435 chromosome.</title>
        <authorList>
            <person name="Batra D."/>
            <person name="Gulvik C.A."/>
        </authorList>
    </citation>
    <scope>NUCLEOTIDE SEQUENCE [LARGE SCALE GENOMIC DNA]</scope>
    <source>
        <strain evidence="2">DSM 106435</strain>
    </source>
</reference>
<dbReference type="Pfam" id="PF06224">
    <property type="entry name" value="AlkZ-like"/>
    <property type="match status" value="1"/>
</dbReference>
<dbReference type="InterPro" id="IPR009351">
    <property type="entry name" value="AlkZ-like"/>
</dbReference>
<dbReference type="RefSeq" id="WP_111491234.1">
    <property type="nucleotide sequence ID" value="NZ_CP031264.1"/>
</dbReference>
<dbReference type="PANTHER" id="PTHR38479:SF2">
    <property type="entry name" value="WINGED HELIX DNA-BINDING DOMAIN-CONTAINING PROTEIN"/>
    <property type="match status" value="1"/>
</dbReference>
<protein>
    <submittedName>
        <fullName evidence="1">Winged helix DNA-binding domain-containing protein</fullName>
    </submittedName>
</protein>
<evidence type="ECO:0000313" key="1">
    <source>
        <dbReference type="EMBL" id="AXI78585.1"/>
    </source>
</evidence>
<accession>A0A345SXY0</accession>
<dbReference type="PANTHER" id="PTHR38479">
    <property type="entry name" value="LMO0824 PROTEIN"/>
    <property type="match status" value="1"/>
</dbReference>
<organism evidence="1 2">
    <name type="scientific">Peterkaempfera bronchialis</name>
    <dbReference type="NCBI Taxonomy" id="2126346"/>
    <lineage>
        <taxon>Bacteria</taxon>
        <taxon>Bacillati</taxon>
        <taxon>Actinomycetota</taxon>
        <taxon>Actinomycetes</taxon>
        <taxon>Kitasatosporales</taxon>
        <taxon>Streptomycetaceae</taxon>
        <taxon>Peterkaempfera</taxon>
    </lineage>
</organism>